<dbReference type="EMBL" id="BKCJ010019189">
    <property type="protein sequence ID" value="GEV27970.1"/>
    <property type="molecule type" value="Genomic_DNA"/>
</dbReference>
<feature type="compositionally biased region" description="Polar residues" evidence="1">
    <location>
        <begin position="7"/>
        <end position="23"/>
    </location>
</feature>
<gene>
    <name evidence="2" type="ORF">Tci_099947</name>
</gene>
<proteinExistence type="predicted"/>
<comment type="caution">
    <text evidence="2">The sequence shown here is derived from an EMBL/GenBank/DDBJ whole genome shotgun (WGS) entry which is preliminary data.</text>
</comment>
<dbReference type="AlphaFoldDB" id="A0A699GQ29"/>
<sequence length="249" mass="27367">MSFPYITISSDSADGGTNLSTTILAPPSPDYVPASPEYVPASNSETDPFEDASRETKYDPKDFLDEDPSKGDPSKDEKDVPMPAQVAPTPLAQPSPTPPTSIIQSGRTASYRQYRLHPNDQERQCDITVKATTEAVTLPPRRMFRMTPLHSVATTEATTPRRRLEVGENAIVAYTFSITEQPIQHTIDGFYSSFEASQEDVEVLQDALVLACRQIPDLNSCLDDSEAREAALERCMRAIEEHFGPAGNS</sequence>
<evidence type="ECO:0000256" key="1">
    <source>
        <dbReference type="SAM" id="MobiDB-lite"/>
    </source>
</evidence>
<reference evidence="2" key="1">
    <citation type="journal article" date="2019" name="Sci. Rep.">
        <title>Draft genome of Tanacetum cinerariifolium, the natural source of mosquito coil.</title>
        <authorList>
            <person name="Yamashiro T."/>
            <person name="Shiraishi A."/>
            <person name="Satake H."/>
            <person name="Nakayama K."/>
        </authorList>
    </citation>
    <scope>NUCLEOTIDE SEQUENCE</scope>
</reference>
<feature type="region of interest" description="Disordered" evidence="1">
    <location>
        <begin position="1"/>
        <end position="105"/>
    </location>
</feature>
<protein>
    <submittedName>
        <fullName evidence="2">Uncharacterized protein</fullName>
    </submittedName>
</protein>
<evidence type="ECO:0000313" key="2">
    <source>
        <dbReference type="EMBL" id="GEV27970.1"/>
    </source>
</evidence>
<organism evidence="2">
    <name type="scientific">Tanacetum cinerariifolium</name>
    <name type="common">Dalmatian daisy</name>
    <name type="synonym">Chrysanthemum cinerariifolium</name>
    <dbReference type="NCBI Taxonomy" id="118510"/>
    <lineage>
        <taxon>Eukaryota</taxon>
        <taxon>Viridiplantae</taxon>
        <taxon>Streptophyta</taxon>
        <taxon>Embryophyta</taxon>
        <taxon>Tracheophyta</taxon>
        <taxon>Spermatophyta</taxon>
        <taxon>Magnoliopsida</taxon>
        <taxon>eudicotyledons</taxon>
        <taxon>Gunneridae</taxon>
        <taxon>Pentapetalae</taxon>
        <taxon>asterids</taxon>
        <taxon>campanulids</taxon>
        <taxon>Asterales</taxon>
        <taxon>Asteraceae</taxon>
        <taxon>Asteroideae</taxon>
        <taxon>Anthemideae</taxon>
        <taxon>Anthemidinae</taxon>
        <taxon>Tanacetum</taxon>
    </lineage>
</organism>
<feature type="compositionally biased region" description="Basic and acidic residues" evidence="1">
    <location>
        <begin position="51"/>
        <end position="80"/>
    </location>
</feature>
<accession>A0A699GQ29</accession>
<name>A0A699GQ29_TANCI</name>